<evidence type="ECO:0000313" key="8">
    <source>
        <dbReference type="Proteomes" id="UP000053937"/>
    </source>
</evidence>
<dbReference type="AlphaFoldDB" id="A0A101JLB2"/>
<keyword evidence="4" id="KW-0694">RNA-binding</keyword>
<dbReference type="RefSeq" id="WP_059138958.1">
    <property type="nucleotide sequence ID" value="NZ_LMBR01000129.1"/>
</dbReference>
<keyword evidence="5" id="KW-0051">Antiviral defense</keyword>
<dbReference type="Proteomes" id="UP000053937">
    <property type="component" value="Unassembled WGS sequence"/>
</dbReference>
<evidence type="ECO:0000313" key="7">
    <source>
        <dbReference type="EMBL" id="KUL28877.1"/>
    </source>
</evidence>
<proteinExistence type="inferred from homology"/>
<dbReference type="OrthoDB" id="964629at2"/>
<dbReference type="InterPro" id="IPR010149">
    <property type="entry name" value="CRISPR-assoc_prot_Csm2_III-A"/>
</dbReference>
<dbReference type="Pfam" id="PF03750">
    <property type="entry name" value="Csm2_III-A"/>
    <property type="match status" value="1"/>
</dbReference>
<reference evidence="7 8" key="1">
    <citation type="submission" date="2015-10" db="EMBL/GenBank/DDBJ databases">
        <title>Draft Genome Sequence of Chlorobium limicola strain Frasassi Growing under Artificial Lighting in the Frasassi Cave System.</title>
        <authorList>
            <person name="Mansor M."/>
            <person name="Macalady J."/>
        </authorList>
    </citation>
    <scope>NUCLEOTIDE SEQUENCE [LARGE SCALE GENOMIC DNA]</scope>
    <source>
        <strain evidence="7 8">Frasassi</strain>
    </source>
</reference>
<organism evidence="7 8">
    <name type="scientific">Chlorobium limicola</name>
    <dbReference type="NCBI Taxonomy" id="1092"/>
    <lineage>
        <taxon>Bacteria</taxon>
        <taxon>Pseudomonadati</taxon>
        <taxon>Chlorobiota</taxon>
        <taxon>Chlorobiia</taxon>
        <taxon>Chlorobiales</taxon>
        <taxon>Chlorobiaceae</taxon>
        <taxon>Chlorobium/Pelodictyon group</taxon>
        <taxon>Chlorobium</taxon>
    </lineage>
</organism>
<comment type="similarity">
    <text evidence="2">Belongs to the CRISPR-associated Csm2 family.</text>
</comment>
<dbReference type="GO" id="GO:0003723">
    <property type="term" value="F:RNA binding"/>
    <property type="evidence" value="ECO:0007669"/>
    <property type="project" value="UniProtKB-KW"/>
</dbReference>
<sequence length="141" mass="16424">MSKEQNQNSEIEEEKKLLSQLTESLVLNYTSETYQKMIDTVKEYSKLLVSGKNAVTTTQLRNIYNSVKTVKNPETLLPLQVRLAYLAGRNESNYKFKALADRLSLLIRNVKTNTQLSHFVEFFTALIAYQKYYEKFTSKKH</sequence>
<evidence type="ECO:0000256" key="3">
    <source>
        <dbReference type="ARBA" id="ARBA00016118"/>
    </source>
</evidence>
<comment type="function">
    <text evidence="1">This subunit may be involved in monitoring complementarity of crRNA and target RNA.</text>
</comment>
<dbReference type="NCBIfam" id="TIGR01870">
    <property type="entry name" value="cas_TM1810_Csm2"/>
    <property type="match status" value="1"/>
</dbReference>
<evidence type="ECO:0000256" key="6">
    <source>
        <dbReference type="ARBA" id="ARBA00031723"/>
    </source>
</evidence>
<evidence type="ECO:0000256" key="5">
    <source>
        <dbReference type="ARBA" id="ARBA00023118"/>
    </source>
</evidence>
<dbReference type="GO" id="GO:0051607">
    <property type="term" value="P:defense response to virus"/>
    <property type="evidence" value="ECO:0007669"/>
    <property type="project" value="UniProtKB-KW"/>
</dbReference>
<evidence type="ECO:0000256" key="2">
    <source>
        <dbReference type="ARBA" id="ARBA00006896"/>
    </source>
</evidence>
<gene>
    <name evidence="7" type="ORF">ASB62_05440</name>
</gene>
<accession>A0A101JLB2</accession>
<evidence type="ECO:0000256" key="1">
    <source>
        <dbReference type="ARBA" id="ARBA00003640"/>
    </source>
</evidence>
<comment type="caution">
    <text evidence="7">The sequence shown here is derived from an EMBL/GenBank/DDBJ whole genome shotgun (WGS) entry which is preliminary data.</text>
</comment>
<keyword evidence="8" id="KW-1185">Reference proteome</keyword>
<evidence type="ECO:0000256" key="4">
    <source>
        <dbReference type="ARBA" id="ARBA00022884"/>
    </source>
</evidence>
<protein>
    <recommendedName>
        <fullName evidence="3">CRISPR system Cms protein Csm2</fullName>
    </recommendedName>
    <alternativeName>
        <fullName evidence="6">CRISPR type III A-associated protein Csm2</fullName>
    </alternativeName>
</protein>
<dbReference type="EMBL" id="LMBR01000129">
    <property type="protein sequence ID" value="KUL28877.1"/>
    <property type="molecule type" value="Genomic_DNA"/>
</dbReference>
<name>A0A101JLB2_CHLLI</name>